<sequence length="62" mass="7403">MCEIKMYSELELNIKNLRKSLIETGIKKGLNHQETLKYSEKLDKLILKQSLINNFRTYQDSR</sequence>
<dbReference type="AlphaFoldDB" id="A0A926RYT9"/>
<keyword evidence="2" id="KW-1185">Reference proteome</keyword>
<dbReference type="GO" id="GO:0043937">
    <property type="term" value="P:regulation of sporulation"/>
    <property type="evidence" value="ECO:0007669"/>
    <property type="project" value="InterPro"/>
</dbReference>
<protein>
    <submittedName>
        <fullName evidence="1">Aspartyl-phosphate phosphatase Spo0E family protein</fullName>
    </submittedName>
</protein>
<comment type="caution">
    <text evidence="1">The sequence shown here is derived from an EMBL/GenBank/DDBJ whole genome shotgun (WGS) entry which is preliminary data.</text>
</comment>
<dbReference type="Proteomes" id="UP000626844">
    <property type="component" value="Unassembled WGS sequence"/>
</dbReference>
<gene>
    <name evidence="1" type="ORF">IC621_19600</name>
</gene>
<proteinExistence type="predicted"/>
<dbReference type="InterPro" id="IPR037208">
    <property type="entry name" value="Spo0E-like_sf"/>
</dbReference>
<evidence type="ECO:0000313" key="2">
    <source>
        <dbReference type="Proteomes" id="UP000626844"/>
    </source>
</evidence>
<organism evidence="1 2">
    <name type="scientific">Metabacillus arenae</name>
    <dbReference type="NCBI Taxonomy" id="2771434"/>
    <lineage>
        <taxon>Bacteria</taxon>
        <taxon>Bacillati</taxon>
        <taxon>Bacillota</taxon>
        <taxon>Bacilli</taxon>
        <taxon>Bacillales</taxon>
        <taxon>Bacillaceae</taxon>
        <taxon>Metabacillus</taxon>
    </lineage>
</organism>
<name>A0A926RYT9_9BACI</name>
<dbReference type="EMBL" id="JACXAI010000031">
    <property type="protein sequence ID" value="MBD1382426.1"/>
    <property type="molecule type" value="Genomic_DNA"/>
</dbReference>
<dbReference type="Pfam" id="PF09388">
    <property type="entry name" value="SpoOE-like"/>
    <property type="match status" value="1"/>
</dbReference>
<reference evidence="1" key="1">
    <citation type="submission" date="2020-09" db="EMBL/GenBank/DDBJ databases">
        <title>A novel bacterium of genus Bacillus, isolated from South China Sea.</title>
        <authorList>
            <person name="Huang H."/>
            <person name="Mo K."/>
            <person name="Hu Y."/>
        </authorList>
    </citation>
    <scope>NUCLEOTIDE SEQUENCE</scope>
    <source>
        <strain evidence="1">IB182487</strain>
    </source>
</reference>
<dbReference type="SUPFAM" id="SSF140500">
    <property type="entry name" value="BAS1536-like"/>
    <property type="match status" value="1"/>
</dbReference>
<dbReference type="InterPro" id="IPR036638">
    <property type="entry name" value="HLH_DNA-bd_sf"/>
</dbReference>
<accession>A0A926RYT9</accession>
<evidence type="ECO:0000313" key="1">
    <source>
        <dbReference type="EMBL" id="MBD1382426.1"/>
    </source>
</evidence>
<dbReference type="GO" id="GO:0046983">
    <property type="term" value="F:protein dimerization activity"/>
    <property type="evidence" value="ECO:0007669"/>
    <property type="project" value="InterPro"/>
</dbReference>
<dbReference type="InterPro" id="IPR018540">
    <property type="entry name" value="Spo0E-like"/>
</dbReference>
<dbReference type="Gene3D" id="4.10.280.10">
    <property type="entry name" value="Helix-loop-helix DNA-binding domain"/>
    <property type="match status" value="1"/>
</dbReference>